<feature type="region of interest" description="Disordered" evidence="1">
    <location>
        <begin position="77"/>
        <end position="104"/>
    </location>
</feature>
<sequence>MSDQNNPFPETEAAPRPATDIPDSELAKEISKASDEDLHGDPDDPSPQPSPGEATSISAWRVAKSLLTLRSQVNSLAPSRLKKSDGTIGDPSHQSRASDHNPWVKDGTAGVVTAMDITHDPDHGCSAEAIANAITQARDSRVKYIIWNRKIASSSAVGGAPAWGWRNYSGRNGHTHHIHVSVKPEKATYDSETAWNLPPSLTA</sequence>
<comment type="caution">
    <text evidence="3">The sequence shown here is derived from an EMBL/GenBank/DDBJ whole genome shotgun (WGS) entry which is preliminary data.</text>
</comment>
<name>A0ABM9E116_9HYPH</name>
<dbReference type="EMBL" id="CAKXZT010000130">
    <property type="protein sequence ID" value="CAH2402757.1"/>
    <property type="molecule type" value="Genomic_DNA"/>
</dbReference>
<dbReference type="InterPro" id="IPR058593">
    <property type="entry name" value="ARB_07466-like_C"/>
</dbReference>
<protein>
    <recommendedName>
        <fullName evidence="2">ARB-07466-like C-terminal domain-containing protein</fullName>
    </recommendedName>
</protein>
<dbReference type="Pfam" id="PF26571">
    <property type="entry name" value="VldE"/>
    <property type="match status" value="1"/>
</dbReference>
<evidence type="ECO:0000259" key="2">
    <source>
        <dbReference type="Pfam" id="PF26571"/>
    </source>
</evidence>
<evidence type="ECO:0000313" key="3">
    <source>
        <dbReference type="EMBL" id="CAH2402757.1"/>
    </source>
</evidence>
<reference evidence="3 4" key="1">
    <citation type="submission" date="2022-03" db="EMBL/GenBank/DDBJ databases">
        <authorList>
            <person name="Brunel B."/>
        </authorList>
    </citation>
    <scope>NUCLEOTIDE SEQUENCE [LARGE SCALE GENOMIC DNA]</scope>
    <source>
        <strain evidence="3">STM5069sample</strain>
    </source>
</reference>
<keyword evidence="4" id="KW-1185">Reference proteome</keyword>
<gene>
    <name evidence="3" type="ORF">MES5069_350038</name>
</gene>
<feature type="region of interest" description="Disordered" evidence="1">
    <location>
        <begin position="1"/>
        <end position="58"/>
    </location>
</feature>
<proteinExistence type="predicted"/>
<dbReference type="Proteomes" id="UP001153050">
    <property type="component" value="Unassembled WGS sequence"/>
</dbReference>
<accession>A0ABM9E116</accession>
<evidence type="ECO:0000256" key="1">
    <source>
        <dbReference type="SAM" id="MobiDB-lite"/>
    </source>
</evidence>
<feature type="compositionally biased region" description="Basic and acidic residues" evidence="1">
    <location>
        <begin position="25"/>
        <end position="42"/>
    </location>
</feature>
<dbReference type="RefSeq" id="WP_254019304.1">
    <property type="nucleotide sequence ID" value="NZ_CAKXZT010000130.1"/>
</dbReference>
<feature type="domain" description="ARB-07466-like C-terminal" evidence="2">
    <location>
        <begin position="114"/>
        <end position="178"/>
    </location>
</feature>
<organism evidence="3 4">
    <name type="scientific">Mesorhizobium escarrei</name>
    <dbReference type="NCBI Taxonomy" id="666018"/>
    <lineage>
        <taxon>Bacteria</taxon>
        <taxon>Pseudomonadati</taxon>
        <taxon>Pseudomonadota</taxon>
        <taxon>Alphaproteobacteria</taxon>
        <taxon>Hyphomicrobiales</taxon>
        <taxon>Phyllobacteriaceae</taxon>
        <taxon>Mesorhizobium</taxon>
    </lineage>
</organism>
<evidence type="ECO:0000313" key="4">
    <source>
        <dbReference type="Proteomes" id="UP001153050"/>
    </source>
</evidence>